<keyword evidence="10" id="KW-1185">Reference proteome</keyword>
<dbReference type="PANTHER" id="PTHR30183">
    <property type="entry name" value="MOLYBDENUM TRANSPORT SYSTEM PERMEASE PROTEIN MODB"/>
    <property type="match status" value="1"/>
</dbReference>
<evidence type="ECO:0000313" key="9">
    <source>
        <dbReference type="EMBL" id="OUD09603.1"/>
    </source>
</evidence>
<gene>
    <name evidence="9" type="ORF">BVC71_07105</name>
</gene>
<dbReference type="AlphaFoldDB" id="A0A251X097"/>
<name>A0A251X097_9RHOB</name>
<feature type="transmembrane region" description="Helical" evidence="7">
    <location>
        <begin position="130"/>
        <end position="153"/>
    </location>
</feature>
<comment type="subcellular location">
    <subcellularLocation>
        <location evidence="1">Cell membrane</location>
        <topology evidence="1">Multi-pass membrane protein</topology>
    </subcellularLocation>
</comment>
<evidence type="ECO:0000256" key="2">
    <source>
        <dbReference type="ARBA" id="ARBA00022448"/>
    </source>
</evidence>
<dbReference type="EMBL" id="MSPP01000002">
    <property type="protein sequence ID" value="OUD09603.1"/>
    <property type="molecule type" value="Genomic_DNA"/>
</dbReference>
<dbReference type="GO" id="GO:0055085">
    <property type="term" value="P:transmembrane transport"/>
    <property type="evidence" value="ECO:0007669"/>
    <property type="project" value="InterPro"/>
</dbReference>
<feature type="transmembrane region" description="Helical" evidence="7">
    <location>
        <begin position="234"/>
        <end position="256"/>
    </location>
</feature>
<proteinExistence type="predicted"/>
<comment type="caution">
    <text evidence="9">The sequence shown here is derived from an EMBL/GenBank/DDBJ whole genome shotgun (WGS) entry which is preliminary data.</text>
</comment>
<feature type="transmembrane region" description="Helical" evidence="7">
    <location>
        <begin position="381"/>
        <end position="401"/>
    </location>
</feature>
<organism evidence="9 10">
    <name type="scientific">Marivivens niveibacter</name>
    <dbReference type="NCBI Taxonomy" id="1930667"/>
    <lineage>
        <taxon>Bacteria</taxon>
        <taxon>Pseudomonadati</taxon>
        <taxon>Pseudomonadota</taxon>
        <taxon>Alphaproteobacteria</taxon>
        <taxon>Rhodobacterales</taxon>
        <taxon>Paracoccaceae</taxon>
        <taxon>Marivivens group</taxon>
        <taxon>Marivivens</taxon>
    </lineage>
</organism>
<dbReference type="RefSeq" id="WP_086450939.1">
    <property type="nucleotide sequence ID" value="NZ_MSPP01000002.1"/>
</dbReference>
<keyword evidence="6 7" id="KW-0472">Membrane</keyword>
<feature type="domain" description="ABC transmembrane type-1" evidence="8">
    <location>
        <begin position="316"/>
        <end position="503"/>
    </location>
</feature>
<dbReference type="OrthoDB" id="7066776at2"/>
<evidence type="ECO:0000259" key="8">
    <source>
        <dbReference type="PROSITE" id="PS50928"/>
    </source>
</evidence>
<dbReference type="PROSITE" id="PS50928">
    <property type="entry name" value="ABC_TM1"/>
    <property type="match status" value="2"/>
</dbReference>
<evidence type="ECO:0000256" key="1">
    <source>
        <dbReference type="ARBA" id="ARBA00004651"/>
    </source>
</evidence>
<evidence type="ECO:0000256" key="3">
    <source>
        <dbReference type="ARBA" id="ARBA00022475"/>
    </source>
</evidence>
<feature type="transmembrane region" description="Helical" evidence="7">
    <location>
        <begin position="49"/>
        <end position="73"/>
    </location>
</feature>
<feature type="transmembrane region" description="Helical" evidence="7">
    <location>
        <begin position="277"/>
        <end position="300"/>
    </location>
</feature>
<feature type="transmembrane region" description="Helical" evidence="7">
    <location>
        <begin position="355"/>
        <end position="375"/>
    </location>
</feature>
<evidence type="ECO:0000256" key="7">
    <source>
        <dbReference type="SAM" id="Phobius"/>
    </source>
</evidence>
<keyword evidence="3" id="KW-1003">Cell membrane</keyword>
<feature type="domain" description="ABC transmembrane type-1" evidence="8">
    <location>
        <begin position="51"/>
        <end position="248"/>
    </location>
</feature>
<evidence type="ECO:0000313" key="10">
    <source>
        <dbReference type="Proteomes" id="UP000194664"/>
    </source>
</evidence>
<feature type="transmembrane region" description="Helical" evidence="7">
    <location>
        <begin position="185"/>
        <end position="208"/>
    </location>
</feature>
<sequence length="513" mass="53436">MAQRAGAVIVPRWPGAIVIALVLLLTVGTLIAVLTRADTFGGLGSADRAAISFTLLQAVLSAAISVIAAIPVARALSRRRFRGRSILITLLGAPFILPVVVAVMGLLAVFGRNGLLNDALTMIGAGRVSIYGLAGVVLAHVFFNLPLAVRMILQGWQSIPAERFRLAAALDAPVFSLLERPMLRAVLPGAFASIFLICLTSFAVALILGGGPKATTVELAIYQAIRFDFALDRAAFLAAIQFAMSLVAAGIAWFLAVPDASGAGLDRMARRWDGASIFSRLSDGLAIVVAAAFLIVPLVLVVLRGIGGLGDVPVQIWPAIVRSVLVAVVSTSLTILAAVALSVRGGRGVVVASALPLAASSLVVGTGLFIMVQPILNPAKIALPVTAMMNALMALPFALRIMEPAVTKAERDFGRLSTSLGIVGWARVRMVILPRIRGSLGFAAGLAAALSMGDLGVIALFATSDQQTLPLLMYQLMGSYRTDAASGAALILLGLSLGAFWICDKWGRHGAEN</sequence>
<dbReference type="InterPro" id="IPR035906">
    <property type="entry name" value="MetI-like_sf"/>
</dbReference>
<dbReference type="SUPFAM" id="SSF161098">
    <property type="entry name" value="MetI-like"/>
    <property type="match status" value="2"/>
</dbReference>
<keyword evidence="2" id="KW-0813">Transport</keyword>
<dbReference type="CDD" id="cd06261">
    <property type="entry name" value="TM_PBP2"/>
    <property type="match status" value="1"/>
</dbReference>
<accession>A0A251X097</accession>
<dbReference type="Proteomes" id="UP000194664">
    <property type="component" value="Unassembled WGS sequence"/>
</dbReference>
<evidence type="ECO:0000256" key="6">
    <source>
        <dbReference type="ARBA" id="ARBA00023136"/>
    </source>
</evidence>
<dbReference type="InterPro" id="IPR000515">
    <property type="entry name" value="MetI-like"/>
</dbReference>
<dbReference type="GO" id="GO:0005886">
    <property type="term" value="C:plasma membrane"/>
    <property type="evidence" value="ECO:0007669"/>
    <property type="project" value="UniProtKB-SubCell"/>
</dbReference>
<keyword evidence="4 7" id="KW-0812">Transmembrane</keyword>
<evidence type="ECO:0000256" key="5">
    <source>
        <dbReference type="ARBA" id="ARBA00022989"/>
    </source>
</evidence>
<feature type="transmembrane region" description="Helical" evidence="7">
    <location>
        <begin position="484"/>
        <end position="503"/>
    </location>
</feature>
<feature type="transmembrane region" description="Helical" evidence="7">
    <location>
        <begin position="85"/>
        <end position="110"/>
    </location>
</feature>
<dbReference type="Gene3D" id="1.10.3720.10">
    <property type="entry name" value="MetI-like"/>
    <property type="match status" value="2"/>
</dbReference>
<reference evidence="9 10" key="1">
    <citation type="submission" date="2016-12" db="EMBL/GenBank/DDBJ databases">
        <title>The draft genome sequence of HSLHS2.</title>
        <authorList>
            <person name="Hu D."/>
            <person name="Wang L."/>
            <person name="Shao Z."/>
        </authorList>
    </citation>
    <scope>NUCLEOTIDE SEQUENCE [LARGE SCALE GENOMIC DNA]</scope>
    <source>
        <strain evidence="9">MCCC 1A06712</strain>
    </source>
</reference>
<protein>
    <submittedName>
        <fullName evidence="9">Thiamine/thiamine pyrophosphate ABC transporter permease ThiP</fullName>
    </submittedName>
</protein>
<keyword evidence="5 7" id="KW-1133">Transmembrane helix</keyword>
<feature type="transmembrane region" description="Helical" evidence="7">
    <location>
        <begin position="439"/>
        <end position="464"/>
    </location>
</feature>
<feature type="transmembrane region" description="Helical" evidence="7">
    <location>
        <begin position="12"/>
        <end position="37"/>
    </location>
</feature>
<evidence type="ECO:0000256" key="4">
    <source>
        <dbReference type="ARBA" id="ARBA00022692"/>
    </source>
</evidence>
<dbReference type="PANTHER" id="PTHR30183:SF9">
    <property type="entry name" value="THIAMINE TRANSPORT SYSTEM PERMEASE PROTEIN THIP"/>
    <property type="match status" value="1"/>
</dbReference>
<feature type="transmembrane region" description="Helical" evidence="7">
    <location>
        <begin position="320"/>
        <end position="343"/>
    </location>
</feature>